<evidence type="ECO:0000313" key="2">
    <source>
        <dbReference type="EnsemblMetazoa" id="GBRI040297-PA"/>
    </source>
</evidence>
<reference evidence="3" key="1">
    <citation type="submission" date="2014-03" db="EMBL/GenBank/DDBJ databases">
        <authorList>
            <person name="Aksoy S."/>
            <person name="Warren W."/>
            <person name="Wilson R.K."/>
        </authorList>
    </citation>
    <scope>NUCLEOTIDE SEQUENCE [LARGE SCALE GENOMIC DNA]</scope>
    <source>
        <strain evidence="3">IAEA</strain>
    </source>
</reference>
<organism evidence="2 3">
    <name type="scientific">Glossina brevipalpis</name>
    <dbReference type="NCBI Taxonomy" id="37001"/>
    <lineage>
        <taxon>Eukaryota</taxon>
        <taxon>Metazoa</taxon>
        <taxon>Ecdysozoa</taxon>
        <taxon>Arthropoda</taxon>
        <taxon>Hexapoda</taxon>
        <taxon>Insecta</taxon>
        <taxon>Pterygota</taxon>
        <taxon>Neoptera</taxon>
        <taxon>Endopterygota</taxon>
        <taxon>Diptera</taxon>
        <taxon>Brachycera</taxon>
        <taxon>Muscomorpha</taxon>
        <taxon>Hippoboscoidea</taxon>
        <taxon>Glossinidae</taxon>
        <taxon>Glossina</taxon>
    </lineage>
</organism>
<dbReference type="Proteomes" id="UP000091820">
    <property type="component" value="Unassembled WGS sequence"/>
</dbReference>
<evidence type="ECO:0000256" key="1">
    <source>
        <dbReference type="SAM" id="Phobius"/>
    </source>
</evidence>
<keyword evidence="3" id="KW-1185">Reference proteome</keyword>
<dbReference type="VEuPathDB" id="VectorBase:GBRI040297"/>
<keyword evidence="1" id="KW-0472">Membrane</keyword>
<dbReference type="EnsemblMetazoa" id="GBRI040297-RA">
    <property type="protein sequence ID" value="GBRI040297-PA"/>
    <property type="gene ID" value="GBRI040297"/>
</dbReference>
<proteinExistence type="predicted"/>
<evidence type="ECO:0000313" key="3">
    <source>
        <dbReference type="Proteomes" id="UP000091820"/>
    </source>
</evidence>
<keyword evidence="1" id="KW-1133">Transmembrane helix</keyword>
<protein>
    <submittedName>
        <fullName evidence="2">Uncharacterized protein</fullName>
    </submittedName>
</protein>
<sequence length="309" mass="34898">MTETQILRWTFSIQMIDDFEHVQLYSVSVQLIAEVAIRRTTVNQLQNSIVKANIESIKKRKYSINAILRPPHERVGFAVGLVILTKYTTDELSSSGCLNCTFSLIKGLVSSVEYVYEMPNAIFIAIRMFTYKHSTSEAGEIVVYCIVYGLHLWYYGTRHIYSPCEVIISCNLKQDEPELMAVKFEASDLLIKTQQFLETLRSNQTTTVITTIKYSTNVMIMMNKNDFAGAMILKKGGNNLTRSTQLMMGPLLIIIYTFIISAFTKTTTNVVVSQMLKRISSACISFASVGGLRCYHNPTSAHLSLLLQF</sequence>
<keyword evidence="1" id="KW-0812">Transmembrane</keyword>
<reference evidence="2" key="2">
    <citation type="submission" date="2020-05" db="UniProtKB">
        <authorList>
            <consortium name="EnsemblMetazoa"/>
        </authorList>
    </citation>
    <scope>IDENTIFICATION</scope>
    <source>
        <strain evidence="2">IAEA</strain>
    </source>
</reference>
<accession>A0A1A9X133</accession>
<dbReference type="AlphaFoldDB" id="A0A1A9X133"/>
<name>A0A1A9X133_9MUSC</name>
<feature type="transmembrane region" description="Helical" evidence="1">
    <location>
        <begin position="247"/>
        <end position="272"/>
    </location>
</feature>